<gene>
    <name evidence="2" type="ORF">MOX91_07090</name>
</gene>
<evidence type="ECO:0000256" key="1">
    <source>
        <dbReference type="SAM" id="SignalP"/>
    </source>
</evidence>
<reference evidence="2 3" key="1">
    <citation type="submission" date="2022-03" db="EMBL/GenBank/DDBJ databases">
        <title>Novel taxa within the pig intestine.</title>
        <authorList>
            <person name="Wylensek D."/>
            <person name="Bishof K."/>
            <person name="Afrizal A."/>
            <person name="Clavel T."/>
        </authorList>
    </citation>
    <scope>NUCLEOTIDE SEQUENCE [LARGE SCALE GENOMIC DNA]</scope>
    <source>
        <strain evidence="2 3">CLA-KB-P66</strain>
    </source>
</reference>
<evidence type="ECO:0000313" key="3">
    <source>
        <dbReference type="Proteomes" id="UP001275932"/>
    </source>
</evidence>
<dbReference type="Gene3D" id="1.25.40.10">
    <property type="entry name" value="Tetratricopeptide repeat domain"/>
    <property type="match status" value="1"/>
</dbReference>
<proteinExistence type="predicted"/>
<organism evidence="2 3">
    <name type="scientific">Intestinicryptomonas porci</name>
    <dbReference type="NCBI Taxonomy" id="2926320"/>
    <lineage>
        <taxon>Bacteria</taxon>
        <taxon>Pseudomonadati</taxon>
        <taxon>Verrucomicrobiota</taxon>
        <taxon>Opitutia</taxon>
        <taxon>Opitutales</taxon>
        <taxon>Intestinicryptomonaceae</taxon>
        <taxon>Intestinicryptomonas</taxon>
    </lineage>
</organism>
<feature type="chain" id="PRO_5045647301" description="Tetratricopeptide repeat protein" evidence="1">
    <location>
        <begin position="20"/>
        <end position="387"/>
    </location>
</feature>
<dbReference type="SUPFAM" id="SSF48452">
    <property type="entry name" value="TPR-like"/>
    <property type="match status" value="1"/>
</dbReference>
<keyword evidence="1" id="KW-0732">Signal</keyword>
<keyword evidence="3" id="KW-1185">Reference proteome</keyword>
<sequence>MKKLSIIMIAAALALSAYAANTDVLKDKSNFSKVELFAEDSVFSNPQINAEVVKAYETNPDAYSDKELFPVAICYMTLHRPEKTKAMLEKYIASSPNDAKAIRTYANILAVFGDFENALPNFKKSYVLGDKESAKLIALILLQTNRIDDVKEYLPELSEFAKTDLGVLNILLSYAYRNQNNRDVELAKRSINAAQAGEMLKNSSLDTFLMALNLYMVEKGVWNANALILPARGAMLSGHWGLARSLYSEILEANPSNIDALKGKSIVEFNLGGINEASALLDKILALGDKSVINDAMELFIVSKNQGIFEKYKKNFENFDFSPKVRLAMLGFAANTEGRADMLFMALSGEGVKPLLENERIAGEIKTVLKKYESDPRSKEFLKKLSK</sequence>
<name>A0ABU4WHA8_9BACT</name>
<protein>
    <recommendedName>
        <fullName evidence="4">Tetratricopeptide repeat protein</fullName>
    </recommendedName>
</protein>
<feature type="signal peptide" evidence="1">
    <location>
        <begin position="1"/>
        <end position="19"/>
    </location>
</feature>
<evidence type="ECO:0008006" key="4">
    <source>
        <dbReference type="Google" id="ProtNLM"/>
    </source>
</evidence>
<dbReference type="EMBL" id="JALBUT010000007">
    <property type="protein sequence ID" value="MDX8415938.1"/>
    <property type="molecule type" value="Genomic_DNA"/>
</dbReference>
<dbReference type="Proteomes" id="UP001275932">
    <property type="component" value="Unassembled WGS sequence"/>
</dbReference>
<evidence type="ECO:0000313" key="2">
    <source>
        <dbReference type="EMBL" id="MDX8415938.1"/>
    </source>
</evidence>
<dbReference type="RefSeq" id="WP_370397391.1">
    <property type="nucleotide sequence ID" value="NZ_JALBUT010000007.1"/>
</dbReference>
<comment type="caution">
    <text evidence="2">The sequence shown here is derived from an EMBL/GenBank/DDBJ whole genome shotgun (WGS) entry which is preliminary data.</text>
</comment>
<dbReference type="InterPro" id="IPR011990">
    <property type="entry name" value="TPR-like_helical_dom_sf"/>
</dbReference>
<accession>A0ABU4WHA8</accession>